<protein>
    <submittedName>
        <fullName evidence="6">Hydrogenase maturation protease</fullName>
    </submittedName>
</protein>
<dbReference type="Pfam" id="PF01750">
    <property type="entry name" value="HycI"/>
    <property type="match status" value="1"/>
</dbReference>
<dbReference type="InterPro" id="IPR000671">
    <property type="entry name" value="Peptidase_A31"/>
</dbReference>
<evidence type="ECO:0000256" key="2">
    <source>
        <dbReference type="ARBA" id="ARBA00022670"/>
    </source>
</evidence>
<dbReference type="NCBIfam" id="TIGR00072">
    <property type="entry name" value="hydrog_prot"/>
    <property type="match status" value="1"/>
</dbReference>
<comment type="similarity">
    <text evidence="1">Belongs to the peptidase A31 family.</text>
</comment>
<feature type="compositionally biased region" description="Basic and acidic residues" evidence="5">
    <location>
        <begin position="161"/>
        <end position="194"/>
    </location>
</feature>
<evidence type="ECO:0000256" key="1">
    <source>
        <dbReference type="ARBA" id="ARBA00006814"/>
    </source>
</evidence>
<dbReference type="Gene3D" id="3.40.50.1450">
    <property type="entry name" value="HybD-like"/>
    <property type="match status" value="1"/>
</dbReference>
<feature type="region of interest" description="Disordered" evidence="5">
    <location>
        <begin position="158"/>
        <end position="194"/>
    </location>
</feature>
<dbReference type="OMA" id="TIFAIEV"/>
<evidence type="ECO:0000256" key="5">
    <source>
        <dbReference type="SAM" id="MobiDB-lite"/>
    </source>
</evidence>
<dbReference type="GeneID" id="31823432"/>
<name>A0A1I3NG69_9EURY</name>
<evidence type="ECO:0000313" key="7">
    <source>
        <dbReference type="Proteomes" id="UP000182829"/>
    </source>
</evidence>
<keyword evidence="3" id="KW-0064">Aspartyl protease</keyword>
<dbReference type="SUPFAM" id="SSF53163">
    <property type="entry name" value="HybD-like"/>
    <property type="match status" value="1"/>
</dbReference>
<dbReference type="GO" id="GO:0004190">
    <property type="term" value="F:aspartic-type endopeptidase activity"/>
    <property type="evidence" value="ECO:0007669"/>
    <property type="project" value="UniProtKB-KW"/>
</dbReference>
<dbReference type="OrthoDB" id="85598at2157"/>
<dbReference type="GO" id="GO:0008047">
    <property type="term" value="F:enzyme activator activity"/>
    <property type="evidence" value="ECO:0007669"/>
    <property type="project" value="InterPro"/>
</dbReference>
<dbReference type="Proteomes" id="UP000182829">
    <property type="component" value="Unassembled WGS sequence"/>
</dbReference>
<keyword evidence="2 6" id="KW-0645">Protease</keyword>
<gene>
    <name evidence="6" type="ORF">SAMN05443661_11377</name>
</gene>
<sequence>MTTATLVLGLGNPTRGDDRVGLEVVAEVETALADLDVPSVDVRRTILSDVRLLDLIAGYDRVVVVDAVPVEPRAAGSWWHVDADEVAALEQSSAFAHGLSFGRLVSMARAEPDSPASVEAVLVGIERESTGRDTLSETLSPEIRSVVEPARDAVLSTLEGVADHPRLETEGERSGIARNHSGSERTNKSWRDSP</sequence>
<reference evidence="6 7" key="1">
    <citation type="submission" date="2016-10" db="EMBL/GenBank/DDBJ databases">
        <authorList>
            <person name="de Groot N.N."/>
        </authorList>
    </citation>
    <scope>NUCLEOTIDE SEQUENCE [LARGE SCALE GENOMIC DNA]</scope>
    <source>
        <strain evidence="6 7">SP2</strain>
    </source>
</reference>
<dbReference type="EMBL" id="FORO01000013">
    <property type="protein sequence ID" value="SFJ07950.1"/>
    <property type="molecule type" value="Genomic_DNA"/>
</dbReference>
<dbReference type="InterPro" id="IPR023430">
    <property type="entry name" value="Pept_HybD-like_dom_sf"/>
</dbReference>
<evidence type="ECO:0000256" key="3">
    <source>
        <dbReference type="ARBA" id="ARBA00022750"/>
    </source>
</evidence>
<dbReference type="PANTHER" id="PTHR30302">
    <property type="entry name" value="HYDROGENASE 1 MATURATION PROTEASE"/>
    <property type="match status" value="1"/>
</dbReference>
<dbReference type="AlphaFoldDB" id="A0A1I3NG69"/>
<keyword evidence="4" id="KW-0378">Hydrolase</keyword>
<proteinExistence type="inferred from homology"/>
<dbReference type="PANTHER" id="PTHR30302:SF1">
    <property type="entry name" value="HYDROGENASE 2 MATURATION PROTEASE"/>
    <property type="match status" value="1"/>
</dbReference>
<organism evidence="6 7">
    <name type="scientific">Natronobacterium gregoryi</name>
    <dbReference type="NCBI Taxonomy" id="44930"/>
    <lineage>
        <taxon>Archaea</taxon>
        <taxon>Methanobacteriati</taxon>
        <taxon>Methanobacteriota</taxon>
        <taxon>Stenosarchaea group</taxon>
        <taxon>Halobacteria</taxon>
        <taxon>Halobacteriales</taxon>
        <taxon>Natrialbaceae</taxon>
        <taxon>Natronobacterium</taxon>
    </lineage>
</organism>
<dbReference type="GO" id="GO:0016485">
    <property type="term" value="P:protein processing"/>
    <property type="evidence" value="ECO:0007669"/>
    <property type="project" value="TreeGrafter"/>
</dbReference>
<evidence type="ECO:0000313" key="6">
    <source>
        <dbReference type="EMBL" id="SFJ07950.1"/>
    </source>
</evidence>
<accession>A0A1I3NG69</accession>
<evidence type="ECO:0000256" key="4">
    <source>
        <dbReference type="ARBA" id="ARBA00022801"/>
    </source>
</evidence>
<dbReference type="RefSeq" id="WP_005577990.1">
    <property type="nucleotide sequence ID" value="NZ_FORO01000013.1"/>
</dbReference>